<feature type="region of interest" description="Disordered" evidence="1">
    <location>
        <begin position="38"/>
        <end position="86"/>
    </location>
</feature>
<dbReference type="PATRIC" id="fig|1230460.4.peg.315"/>
<reference evidence="2 3" key="1">
    <citation type="journal article" date="2014" name="PLoS Genet.">
        <title>Phylogenetically driven sequencing of extremely halophilic archaea reveals strategies for static and dynamic osmo-response.</title>
        <authorList>
            <person name="Becker E.A."/>
            <person name="Seitzer P.M."/>
            <person name="Tritt A."/>
            <person name="Larsen D."/>
            <person name="Krusor M."/>
            <person name="Yao A.I."/>
            <person name="Wu D."/>
            <person name="Madern D."/>
            <person name="Eisen J.A."/>
            <person name="Darling A.E."/>
            <person name="Facciotti M.T."/>
        </authorList>
    </citation>
    <scope>NUCLEOTIDE SEQUENCE [LARGE SCALE GENOMIC DNA]</scope>
    <source>
        <strain evidence="2 3">JCM 14089</strain>
    </source>
</reference>
<dbReference type="AlphaFoldDB" id="L9WFI6"/>
<sequence>MNNHFHDSLYYLTRAAEHAKQGLLETLEPYTAAVRRRLGREPAPEPTRFDTVRTGVSSGERRVRGAVGRTRATLSRARSSERVDDR</sequence>
<dbReference type="Proteomes" id="UP000011661">
    <property type="component" value="Unassembled WGS sequence"/>
</dbReference>
<evidence type="ECO:0000256" key="1">
    <source>
        <dbReference type="SAM" id="MobiDB-lite"/>
    </source>
</evidence>
<feature type="compositionally biased region" description="Low complexity" evidence="1">
    <location>
        <begin position="65"/>
        <end position="77"/>
    </location>
</feature>
<organism evidence="2 3">
    <name type="scientific">Natronorubrum sulfidifaciens JCM 14089</name>
    <dbReference type="NCBI Taxonomy" id="1230460"/>
    <lineage>
        <taxon>Archaea</taxon>
        <taxon>Methanobacteriati</taxon>
        <taxon>Methanobacteriota</taxon>
        <taxon>Stenosarchaea group</taxon>
        <taxon>Halobacteria</taxon>
        <taxon>Halobacteriales</taxon>
        <taxon>Natrialbaceae</taxon>
        <taxon>Natronorubrum</taxon>
    </lineage>
</organism>
<dbReference type="EMBL" id="AOHX01000025">
    <property type="protein sequence ID" value="ELY48127.1"/>
    <property type="molecule type" value="Genomic_DNA"/>
</dbReference>
<gene>
    <name evidence="2" type="ORF">C495_01595</name>
</gene>
<evidence type="ECO:0000313" key="3">
    <source>
        <dbReference type="Proteomes" id="UP000011661"/>
    </source>
</evidence>
<protein>
    <submittedName>
        <fullName evidence="2">Uncharacterized protein</fullName>
    </submittedName>
</protein>
<keyword evidence="3" id="KW-1185">Reference proteome</keyword>
<dbReference type="Pfam" id="PF24430">
    <property type="entry name" value="DUF7553"/>
    <property type="match status" value="1"/>
</dbReference>
<evidence type="ECO:0000313" key="2">
    <source>
        <dbReference type="EMBL" id="ELY48127.1"/>
    </source>
</evidence>
<comment type="caution">
    <text evidence="2">The sequence shown here is derived from an EMBL/GenBank/DDBJ whole genome shotgun (WGS) entry which is preliminary data.</text>
</comment>
<feature type="compositionally biased region" description="Basic and acidic residues" evidence="1">
    <location>
        <begin position="39"/>
        <end position="51"/>
    </location>
</feature>
<dbReference type="OrthoDB" id="206274at2157"/>
<proteinExistence type="predicted"/>
<accession>L9WFI6</accession>
<name>L9WFI6_9EURY</name>
<dbReference type="InterPro" id="IPR055975">
    <property type="entry name" value="DUF7553"/>
</dbReference>
<dbReference type="RefSeq" id="WP_008159382.1">
    <property type="nucleotide sequence ID" value="NZ_AOHX01000025.1"/>
</dbReference>
<dbReference type="eggNOG" id="arCOG06275">
    <property type="taxonomic scope" value="Archaea"/>
</dbReference>